<name>A0ACC2I995_9PLEO</name>
<dbReference type="EMBL" id="JAPHNI010000382">
    <property type="protein sequence ID" value="KAJ8111702.1"/>
    <property type="molecule type" value="Genomic_DNA"/>
</dbReference>
<reference evidence="1" key="1">
    <citation type="submission" date="2022-11" db="EMBL/GenBank/DDBJ databases">
        <title>Genome Sequence of Boeremia exigua.</title>
        <authorList>
            <person name="Buettner E."/>
        </authorList>
    </citation>
    <scope>NUCLEOTIDE SEQUENCE</scope>
    <source>
        <strain evidence="1">CU02</strain>
    </source>
</reference>
<accession>A0ACC2I995</accession>
<sequence length="79" mass="8919">MGGPTQIWTEPTNWYHAFSIIVEVFEHHFAQRIHFAAAAYPKAAPTYAIVQAASSYPQAYVLIIPYAIFFLAKETALLF</sequence>
<comment type="caution">
    <text evidence="1">The sequence shown here is derived from an EMBL/GenBank/DDBJ whole genome shotgun (WGS) entry which is preliminary data.</text>
</comment>
<proteinExistence type="predicted"/>
<organism evidence="1 2">
    <name type="scientific">Boeremia exigua</name>
    <dbReference type="NCBI Taxonomy" id="749465"/>
    <lineage>
        <taxon>Eukaryota</taxon>
        <taxon>Fungi</taxon>
        <taxon>Dikarya</taxon>
        <taxon>Ascomycota</taxon>
        <taxon>Pezizomycotina</taxon>
        <taxon>Dothideomycetes</taxon>
        <taxon>Pleosporomycetidae</taxon>
        <taxon>Pleosporales</taxon>
        <taxon>Pleosporineae</taxon>
        <taxon>Didymellaceae</taxon>
        <taxon>Boeremia</taxon>
    </lineage>
</organism>
<gene>
    <name evidence="1" type="ORF">OPT61_g5767</name>
</gene>
<evidence type="ECO:0000313" key="1">
    <source>
        <dbReference type="EMBL" id="KAJ8111702.1"/>
    </source>
</evidence>
<dbReference type="Proteomes" id="UP001153331">
    <property type="component" value="Unassembled WGS sequence"/>
</dbReference>
<evidence type="ECO:0000313" key="2">
    <source>
        <dbReference type="Proteomes" id="UP001153331"/>
    </source>
</evidence>
<protein>
    <submittedName>
        <fullName evidence="1">Uncharacterized protein</fullName>
    </submittedName>
</protein>
<keyword evidence="2" id="KW-1185">Reference proteome</keyword>